<dbReference type="RefSeq" id="WP_116889318.1">
    <property type="nucleotide sequence ID" value="NZ_CP031641.1"/>
</dbReference>
<dbReference type="PROSITE" id="PS01156">
    <property type="entry name" value="TONB_DEPENDENT_REC_2"/>
    <property type="match status" value="1"/>
</dbReference>
<evidence type="ECO:0000313" key="4">
    <source>
        <dbReference type="EMBL" id="AXO89985.1"/>
    </source>
</evidence>
<organism evidence="4 5">
    <name type="scientific">Pseudomonas parafulva</name>
    <dbReference type="NCBI Taxonomy" id="157782"/>
    <lineage>
        <taxon>Bacteria</taxon>
        <taxon>Pseudomonadati</taxon>
        <taxon>Pseudomonadota</taxon>
        <taxon>Gammaproteobacteria</taxon>
        <taxon>Pseudomonadales</taxon>
        <taxon>Pseudomonadaceae</taxon>
        <taxon>Pseudomonas</taxon>
    </lineage>
</organism>
<gene>
    <name evidence="4" type="ORF">DZC75_18995</name>
</gene>
<dbReference type="Proteomes" id="UP000258127">
    <property type="component" value="Chromosome"/>
</dbReference>
<name>A0AAI8PCY0_9PSED</name>
<dbReference type="AlphaFoldDB" id="A0AAI8PCY0"/>
<keyword evidence="2" id="KW-0472">Membrane</keyword>
<dbReference type="EMBL" id="CP031641">
    <property type="protein sequence ID" value="AXO89985.1"/>
    <property type="molecule type" value="Genomic_DNA"/>
</dbReference>
<reference evidence="4 5" key="1">
    <citation type="submission" date="2018-08" db="EMBL/GenBank/DDBJ databases">
        <authorList>
            <person name="Lee Y."/>
            <person name="Kakembo D."/>
        </authorList>
    </citation>
    <scope>NUCLEOTIDE SEQUENCE [LARGE SCALE GENOMIC DNA]</scope>
    <source>
        <strain evidence="4 5">JBCS1880</strain>
    </source>
</reference>
<proteinExistence type="predicted"/>
<dbReference type="SUPFAM" id="SSF56935">
    <property type="entry name" value="Porins"/>
    <property type="match status" value="1"/>
</dbReference>
<evidence type="ECO:0000256" key="2">
    <source>
        <dbReference type="ARBA" id="ARBA00023136"/>
    </source>
</evidence>
<dbReference type="InterPro" id="IPR036942">
    <property type="entry name" value="Beta-barrel_TonB_sf"/>
</dbReference>
<dbReference type="Gene3D" id="2.40.170.20">
    <property type="entry name" value="TonB-dependent receptor, beta-barrel domain"/>
    <property type="match status" value="1"/>
</dbReference>
<protein>
    <submittedName>
        <fullName evidence="4">Uncharacterized protein</fullName>
    </submittedName>
</protein>
<keyword evidence="3" id="KW-0998">Cell outer membrane</keyword>
<sequence>MHPDILALYGRSFRAQLYLNSARGLKPLRLSRSDDSFSWTGIAEDDWLQVGSDGHSPAMDFVFRHSSTDRLYFDITLPGPPRDSTEHWRTAFNLKNLFDRRYYAGGLAQAVAAGDERTALMSVAYSF</sequence>
<dbReference type="InterPro" id="IPR010917">
    <property type="entry name" value="TonB_rcpt_CS"/>
</dbReference>
<keyword evidence="5" id="KW-1185">Reference proteome</keyword>
<dbReference type="GO" id="GO:0009279">
    <property type="term" value="C:cell outer membrane"/>
    <property type="evidence" value="ECO:0007669"/>
    <property type="project" value="UniProtKB-SubCell"/>
</dbReference>
<evidence type="ECO:0000256" key="3">
    <source>
        <dbReference type="ARBA" id="ARBA00023237"/>
    </source>
</evidence>
<evidence type="ECO:0000256" key="1">
    <source>
        <dbReference type="ARBA" id="ARBA00004442"/>
    </source>
</evidence>
<accession>A0AAI8PCY0</accession>
<evidence type="ECO:0000313" key="5">
    <source>
        <dbReference type="Proteomes" id="UP000258127"/>
    </source>
</evidence>
<comment type="subcellular location">
    <subcellularLocation>
        <location evidence="1">Cell outer membrane</location>
    </subcellularLocation>
</comment>